<protein>
    <submittedName>
        <fullName evidence="1">Uncharacterized protein</fullName>
    </submittedName>
</protein>
<reference evidence="1 2" key="1">
    <citation type="submission" date="2013-08" db="EMBL/GenBank/DDBJ databases">
        <authorList>
            <person name="Huang J."/>
            <person name="Wang G."/>
        </authorList>
    </citation>
    <scope>NUCLEOTIDE SEQUENCE [LARGE SCALE GENOMIC DNA]</scope>
    <source>
        <strain evidence="1 2">BH030004</strain>
    </source>
</reference>
<organism evidence="1 2">
    <name type="scientific">Pontibacillus marinus BH030004 = DSM 16465</name>
    <dbReference type="NCBI Taxonomy" id="1385511"/>
    <lineage>
        <taxon>Bacteria</taxon>
        <taxon>Bacillati</taxon>
        <taxon>Bacillota</taxon>
        <taxon>Bacilli</taxon>
        <taxon>Bacillales</taxon>
        <taxon>Bacillaceae</taxon>
        <taxon>Pontibacillus</taxon>
    </lineage>
</organism>
<sequence>MKKVWMSALGIALLLSIYFNMNQYSKGKTYEEYIGAQVANRISLIVHNSFESQKTINTILDKERITKGQAHQLYLNFNGIVGELQELKFLNTDLDKIQINRNDFLKENTEIGNHFMVKYRKMKKDDTEVNEITQGQIDDYNKVLQLVDRYLYIASDTITGIDENGRNPTYNVNRTYVFTSGEWAIYLKKIHDHTHSMDSPF</sequence>
<evidence type="ECO:0000313" key="2">
    <source>
        <dbReference type="Proteomes" id="UP000030403"/>
    </source>
</evidence>
<proteinExistence type="predicted"/>
<dbReference type="Proteomes" id="UP000030403">
    <property type="component" value="Unassembled WGS sequence"/>
</dbReference>
<comment type="caution">
    <text evidence="1">The sequence shown here is derived from an EMBL/GenBank/DDBJ whole genome shotgun (WGS) entry which is preliminary data.</text>
</comment>
<accession>A0A0A5FWK4</accession>
<dbReference type="AlphaFoldDB" id="A0A0A5FWK4"/>
<keyword evidence="2" id="KW-1185">Reference proteome</keyword>
<gene>
    <name evidence="1" type="ORF">N783_03820</name>
</gene>
<evidence type="ECO:0000313" key="1">
    <source>
        <dbReference type="EMBL" id="KGX83403.1"/>
    </source>
</evidence>
<name>A0A0A5FWK4_9BACI</name>
<dbReference type="EMBL" id="AVPF01000112">
    <property type="protein sequence ID" value="KGX83403.1"/>
    <property type="molecule type" value="Genomic_DNA"/>
</dbReference>
<dbReference type="RefSeq" id="WP_027447490.1">
    <property type="nucleotide sequence ID" value="NZ_AULJ01000066.1"/>
</dbReference>